<dbReference type="AlphaFoldDB" id="A0A6J6AXR2"/>
<evidence type="ECO:0000313" key="1">
    <source>
        <dbReference type="EMBL" id="CAB4531720.1"/>
    </source>
</evidence>
<sequence>MKILRSFLVLGLAAAFAIGASGCAPTLNLEPGPDANNPGCAEVVVRLPNQLGELPSRNTNAQGTGAWGEPTSVILRCGIAPVEVSALPCVTVGEVDWLVDDSAAPSFRFVTFGRTPATEVIVDSGKASGITALEELADAVNRAEPEKICRG</sequence>
<gene>
    <name evidence="1" type="ORF">UFOPK1410_00115</name>
</gene>
<proteinExistence type="predicted"/>
<reference evidence="1" key="1">
    <citation type="submission" date="2020-05" db="EMBL/GenBank/DDBJ databases">
        <authorList>
            <person name="Chiriac C."/>
            <person name="Salcher M."/>
            <person name="Ghai R."/>
            <person name="Kavagutti S V."/>
        </authorList>
    </citation>
    <scope>NUCLEOTIDE SEQUENCE</scope>
</reference>
<dbReference type="InterPro" id="IPR021903">
    <property type="entry name" value="DUF3515"/>
</dbReference>
<name>A0A6J6AXR2_9ZZZZ</name>
<dbReference type="Pfam" id="PF12028">
    <property type="entry name" value="DUF3515"/>
    <property type="match status" value="1"/>
</dbReference>
<dbReference type="PROSITE" id="PS51257">
    <property type="entry name" value="PROKAR_LIPOPROTEIN"/>
    <property type="match status" value="1"/>
</dbReference>
<organism evidence="1">
    <name type="scientific">freshwater metagenome</name>
    <dbReference type="NCBI Taxonomy" id="449393"/>
    <lineage>
        <taxon>unclassified sequences</taxon>
        <taxon>metagenomes</taxon>
        <taxon>ecological metagenomes</taxon>
    </lineage>
</organism>
<protein>
    <submittedName>
        <fullName evidence="1">Unannotated protein</fullName>
    </submittedName>
</protein>
<dbReference type="EMBL" id="CAEZSH010000006">
    <property type="protein sequence ID" value="CAB4531720.1"/>
    <property type="molecule type" value="Genomic_DNA"/>
</dbReference>
<accession>A0A6J6AXR2</accession>